<dbReference type="InterPro" id="IPR005302">
    <property type="entry name" value="MoCF_Sase_C"/>
</dbReference>
<evidence type="ECO:0000313" key="3">
    <source>
        <dbReference type="Proteomes" id="UP001596050"/>
    </source>
</evidence>
<dbReference type="InterPro" id="IPR011037">
    <property type="entry name" value="Pyrv_Knase-like_insert_dom_sf"/>
</dbReference>
<reference evidence="3" key="1">
    <citation type="journal article" date="2019" name="Int. J. Syst. Evol. Microbiol.">
        <title>The Global Catalogue of Microorganisms (GCM) 10K type strain sequencing project: providing services to taxonomists for standard genome sequencing and annotation.</title>
        <authorList>
            <consortium name="The Broad Institute Genomics Platform"/>
            <consortium name="The Broad Institute Genome Sequencing Center for Infectious Disease"/>
            <person name="Wu L."/>
            <person name="Ma J."/>
        </authorList>
    </citation>
    <scope>NUCLEOTIDE SEQUENCE [LARGE SCALE GENOMIC DNA]</scope>
    <source>
        <strain evidence="3">KACC 12649</strain>
    </source>
</reference>
<dbReference type="PROSITE" id="PS51340">
    <property type="entry name" value="MOSC"/>
    <property type="match status" value="1"/>
</dbReference>
<dbReference type="Pfam" id="PF03473">
    <property type="entry name" value="MOSC"/>
    <property type="match status" value="1"/>
</dbReference>
<evidence type="ECO:0000259" key="1">
    <source>
        <dbReference type="PROSITE" id="PS51340"/>
    </source>
</evidence>
<dbReference type="SUPFAM" id="SSF50800">
    <property type="entry name" value="PK beta-barrel domain-like"/>
    <property type="match status" value="1"/>
</dbReference>
<accession>A0ABW0L8N9</accession>
<proteinExistence type="predicted"/>
<dbReference type="Gene3D" id="2.40.33.20">
    <property type="entry name" value="PK beta-barrel domain-like"/>
    <property type="match status" value="1"/>
</dbReference>
<protein>
    <submittedName>
        <fullName evidence="2">MOSC domain-containing protein</fullName>
    </submittedName>
</protein>
<feature type="domain" description="MOSC" evidence="1">
    <location>
        <begin position="21"/>
        <end position="141"/>
    </location>
</feature>
<comment type="caution">
    <text evidence="2">The sequence shown here is derived from an EMBL/GenBank/DDBJ whole genome shotgun (WGS) entry which is preliminary data.</text>
</comment>
<dbReference type="RefSeq" id="WP_379783796.1">
    <property type="nucleotide sequence ID" value="NZ_JBHSMU010000013.1"/>
</dbReference>
<keyword evidence="3" id="KW-1185">Reference proteome</keyword>
<dbReference type="EMBL" id="JBHSMU010000013">
    <property type="protein sequence ID" value="MFC5460696.1"/>
    <property type="molecule type" value="Genomic_DNA"/>
</dbReference>
<evidence type="ECO:0000313" key="2">
    <source>
        <dbReference type="EMBL" id="MFC5460696.1"/>
    </source>
</evidence>
<organism evidence="2 3">
    <name type="scientific">Massilia niabensis</name>
    <dbReference type="NCBI Taxonomy" id="544910"/>
    <lineage>
        <taxon>Bacteria</taxon>
        <taxon>Pseudomonadati</taxon>
        <taxon>Pseudomonadota</taxon>
        <taxon>Betaproteobacteria</taxon>
        <taxon>Burkholderiales</taxon>
        <taxon>Oxalobacteraceae</taxon>
        <taxon>Telluria group</taxon>
        <taxon>Massilia</taxon>
    </lineage>
</organism>
<gene>
    <name evidence="2" type="ORF">ACFPN5_12855</name>
</gene>
<sequence length="224" mass="23634">MSILGSVQALAVRPLGTSAPIPVEQVQALAGTGLQGDMHAHALSPRQLLFASSHVYASLALPPHALRENLLVDIDTSRLASGTVLQVGSKATIRLMFQCEACGGLDTQRPGLSRAIGASRGMLARVLCGGRIGRGDTIRALDSGMPPWPEDWRARVALVLDAVPPGSAIEYRQLARLAGIQSSYCRAFPRVIVGLGPRYAGKAVTSQSASTLPRWDGAGLFDLF</sequence>
<name>A0ABW0L8N9_9BURK</name>
<dbReference type="Proteomes" id="UP001596050">
    <property type="component" value="Unassembled WGS sequence"/>
</dbReference>